<gene>
    <name evidence="1" type="ORF">FHS29_000412</name>
</gene>
<protein>
    <submittedName>
        <fullName evidence="1">Uncharacterized protein</fullName>
    </submittedName>
</protein>
<evidence type="ECO:0000313" key="2">
    <source>
        <dbReference type="Proteomes" id="UP000547510"/>
    </source>
</evidence>
<keyword evidence="2" id="KW-1185">Reference proteome</keyword>
<accession>A0A841C5N3</accession>
<proteinExistence type="predicted"/>
<dbReference type="AlphaFoldDB" id="A0A841C5N3"/>
<organism evidence="1 2">
    <name type="scientific">Saccharothrix tamanrassetensis</name>
    <dbReference type="NCBI Taxonomy" id="1051531"/>
    <lineage>
        <taxon>Bacteria</taxon>
        <taxon>Bacillati</taxon>
        <taxon>Actinomycetota</taxon>
        <taxon>Actinomycetes</taxon>
        <taxon>Pseudonocardiales</taxon>
        <taxon>Pseudonocardiaceae</taxon>
        <taxon>Saccharothrix</taxon>
    </lineage>
</organism>
<dbReference type="Proteomes" id="UP000547510">
    <property type="component" value="Unassembled WGS sequence"/>
</dbReference>
<dbReference type="RefSeq" id="WP_184687630.1">
    <property type="nucleotide sequence ID" value="NZ_JACHJN010000001.1"/>
</dbReference>
<name>A0A841C5N3_9PSEU</name>
<comment type="caution">
    <text evidence="1">The sequence shown here is derived from an EMBL/GenBank/DDBJ whole genome shotgun (WGS) entry which is preliminary data.</text>
</comment>
<evidence type="ECO:0000313" key="1">
    <source>
        <dbReference type="EMBL" id="MBB5953842.1"/>
    </source>
</evidence>
<dbReference type="EMBL" id="JACHJN010000001">
    <property type="protein sequence ID" value="MBB5953842.1"/>
    <property type="molecule type" value="Genomic_DNA"/>
</dbReference>
<reference evidence="1 2" key="1">
    <citation type="submission" date="2020-08" db="EMBL/GenBank/DDBJ databases">
        <title>Genomic Encyclopedia of Type Strains, Phase III (KMG-III): the genomes of soil and plant-associated and newly described type strains.</title>
        <authorList>
            <person name="Whitman W."/>
        </authorList>
    </citation>
    <scope>NUCLEOTIDE SEQUENCE [LARGE SCALE GENOMIC DNA]</scope>
    <source>
        <strain evidence="1 2">CECT 8640</strain>
    </source>
</reference>
<sequence length="50" mass="5791">MSTWSRYELRTSPARNSLRGISWEKSGRVPVHGLAFRCHAIDTYPEQSVR</sequence>